<feature type="domain" description="J" evidence="7">
    <location>
        <begin position="4"/>
        <end position="70"/>
    </location>
</feature>
<keyword evidence="3" id="KW-0862">Zinc</keyword>
<dbReference type="SMART" id="SM00451">
    <property type="entry name" value="ZnF_U1"/>
    <property type="match status" value="1"/>
</dbReference>
<dbReference type="InterPro" id="IPR013087">
    <property type="entry name" value="Znf_C2H2_type"/>
</dbReference>
<dbReference type="Proteomes" id="UP000318582">
    <property type="component" value="Unassembled WGS sequence"/>
</dbReference>
<feature type="region of interest" description="Disordered" evidence="6">
    <location>
        <begin position="561"/>
        <end position="593"/>
    </location>
</feature>
<sequence>MRTCYYELLGVDRKAEASDLKKAYRRKALELHPDKNIDRIEEATHLFSQIQQAYEVLSDEQERAWYDSHREAILRGDDDVGAEPGGSAAYMDITTVDILMRFFSASCYTGYGDDKKGFFTIYSDLFRRIEGEEEEAAANDTEALMDDNREVFETRANFGSKNDSYDGQPREFYNKFLNFTSIKSFRWHDKYRLSEAPDRRVRRLMEKDNKRAREVARREFNDAVRSLAAFLRKRDPRYKGWKEQQEKINQQKHVEELKRRAEETKRERERRAEDYVIPEWAKVKEADREAVLEAAEEDIEELFCIACNKGFRSENQFENHEKSKKHIRNVEILREQLLEDDDNAAEWGFNDDELDEEDAGNVDGEDDDDSMPTPSSNTSRDPSDRSDEDDAVNNEAAEETDGEPPLREDDEGVVDENGLEKSTKSEPPNTSSKTDKDEVDHVPLPAPKSRRRKQKQKQKHFGFALSSEDEFSLPTPSQAKADQDDPDVEDLQSTFHNASITEADEPQMAKSKGRAKEKRAQREAKRAATAAAEKSGGYTNCNVCGEGFSSRTKLFDHINHTGHALAPGAGSAPPAAKSAGKKGKKAKRGSGRD</sequence>
<feature type="compositionally biased region" description="Basic residues" evidence="6">
    <location>
        <begin position="448"/>
        <end position="460"/>
    </location>
</feature>
<keyword evidence="2 4" id="KW-0863">Zinc-finger</keyword>
<dbReference type="PROSITE" id="PS50157">
    <property type="entry name" value="ZINC_FINGER_C2H2_2"/>
    <property type="match status" value="1"/>
</dbReference>
<dbReference type="InterPro" id="IPR051964">
    <property type="entry name" value="Chaperone_stress_response"/>
</dbReference>
<dbReference type="Pfam" id="PF00226">
    <property type="entry name" value="DnaJ"/>
    <property type="match status" value="1"/>
</dbReference>
<feature type="compositionally biased region" description="Acidic residues" evidence="6">
    <location>
        <begin position="386"/>
        <end position="414"/>
    </location>
</feature>
<dbReference type="GO" id="GO:0005737">
    <property type="term" value="C:cytoplasm"/>
    <property type="evidence" value="ECO:0007669"/>
    <property type="project" value="TreeGrafter"/>
</dbReference>
<dbReference type="FunFam" id="1.10.287.110:FF:000046">
    <property type="entry name" value="dnaJ homolog subfamily C member 21"/>
    <property type="match status" value="1"/>
</dbReference>
<dbReference type="STRING" id="109895.A0A507EHY5"/>
<feature type="compositionally biased region" description="Low complexity" evidence="6">
    <location>
        <begin position="566"/>
        <end position="578"/>
    </location>
</feature>
<dbReference type="Pfam" id="PF12171">
    <property type="entry name" value="zf-C2H2_jaz"/>
    <property type="match status" value="1"/>
</dbReference>
<dbReference type="GO" id="GO:0008270">
    <property type="term" value="F:zinc ion binding"/>
    <property type="evidence" value="ECO:0007669"/>
    <property type="project" value="UniProtKB-KW"/>
</dbReference>
<dbReference type="InterPro" id="IPR036236">
    <property type="entry name" value="Znf_C2H2_sf"/>
</dbReference>
<protein>
    <recommendedName>
        <fullName evidence="11">J domain-containing protein</fullName>
    </recommendedName>
</protein>
<evidence type="ECO:0000256" key="1">
    <source>
        <dbReference type="ARBA" id="ARBA00022723"/>
    </source>
</evidence>
<dbReference type="SUPFAM" id="SSF46565">
    <property type="entry name" value="Chaperone J-domain"/>
    <property type="match status" value="1"/>
</dbReference>
<name>A0A507EHY5_9FUNG</name>
<dbReference type="EMBL" id="QEAQ01000001">
    <property type="protein sequence ID" value="TPX62916.1"/>
    <property type="molecule type" value="Genomic_DNA"/>
</dbReference>
<reference evidence="9 10" key="1">
    <citation type="journal article" date="2019" name="Sci. Rep.">
        <title>Comparative genomics of chytrid fungi reveal insights into the obligate biotrophic and pathogenic lifestyle of Synchytrium endobioticum.</title>
        <authorList>
            <person name="van de Vossenberg B.T.L.H."/>
            <person name="Warris S."/>
            <person name="Nguyen H.D.T."/>
            <person name="van Gent-Pelzer M.P.E."/>
            <person name="Joly D.L."/>
            <person name="van de Geest H.C."/>
            <person name="Bonants P.J.M."/>
            <person name="Smith D.S."/>
            <person name="Levesque C.A."/>
            <person name="van der Lee T.A.J."/>
        </authorList>
    </citation>
    <scope>NUCLEOTIDE SEQUENCE [LARGE SCALE GENOMIC DNA]</scope>
    <source>
        <strain evidence="9 10">CBS 809.83</strain>
    </source>
</reference>
<dbReference type="Gene3D" id="3.30.160.60">
    <property type="entry name" value="Classic Zinc Finger"/>
    <property type="match status" value="1"/>
</dbReference>
<organism evidence="9 10">
    <name type="scientific">Powellomyces hirtus</name>
    <dbReference type="NCBI Taxonomy" id="109895"/>
    <lineage>
        <taxon>Eukaryota</taxon>
        <taxon>Fungi</taxon>
        <taxon>Fungi incertae sedis</taxon>
        <taxon>Chytridiomycota</taxon>
        <taxon>Chytridiomycota incertae sedis</taxon>
        <taxon>Chytridiomycetes</taxon>
        <taxon>Spizellomycetales</taxon>
        <taxon>Powellomycetaceae</taxon>
        <taxon>Powellomyces</taxon>
    </lineage>
</organism>
<dbReference type="GO" id="GO:0003676">
    <property type="term" value="F:nucleic acid binding"/>
    <property type="evidence" value="ECO:0007669"/>
    <property type="project" value="InterPro"/>
</dbReference>
<evidence type="ECO:0000259" key="8">
    <source>
        <dbReference type="PROSITE" id="PS50157"/>
    </source>
</evidence>
<evidence type="ECO:0000259" key="7">
    <source>
        <dbReference type="PROSITE" id="PS50076"/>
    </source>
</evidence>
<dbReference type="SUPFAM" id="SSF57667">
    <property type="entry name" value="beta-beta-alpha zinc fingers"/>
    <property type="match status" value="1"/>
</dbReference>
<feature type="compositionally biased region" description="Polar residues" evidence="6">
    <location>
        <begin position="491"/>
        <end position="500"/>
    </location>
</feature>
<keyword evidence="10" id="KW-1185">Reference proteome</keyword>
<feature type="region of interest" description="Disordered" evidence="6">
    <location>
        <begin position="347"/>
        <end position="542"/>
    </location>
</feature>
<dbReference type="PRINTS" id="PR00625">
    <property type="entry name" value="JDOMAIN"/>
</dbReference>
<evidence type="ECO:0000313" key="10">
    <source>
        <dbReference type="Proteomes" id="UP000318582"/>
    </source>
</evidence>
<feature type="coiled-coil region" evidence="5">
    <location>
        <begin position="247"/>
        <end position="274"/>
    </location>
</feature>
<keyword evidence="1" id="KW-0479">Metal-binding</keyword>
<dbReference type="InterPro" id="IPR003604">
    <property type="entry name" value="Matrin/U1-like-C_Znf_C2H2"/>
</dbReference>
<evidence type="ECO:0000313" key="9">
    <source>
        <dbReference type="EMBL" id="TPX62916.1"/>
    </source>
</evidence>
<dbReference type="PANTHER" id="PTHR44029">
    <property type="entry name" value="DNAJ HOMOLOG SUBFAMILY C MEMBER 21"/>
    <property type="match status" value="1"/>
</dbReference>
<feature type="domain" description="C2H2-type" evidence="8">
    <location>
        <begin position="539"/>
        <end position="564"/>
    </location>
</feature>
<feature type="compositionally biased region" description="Acidic residues" evidence="6">
    <location>
        <begin position="347"/>
        <end position="370"/>
    </location>
</feature>
<dbReference type="Pfam" id="PF21884">
    <property type="entry name" value="ZUO1-like_ZHD"/>
    <property type="match status" value="1"/>
</dbReference>
<accession>A0A507EHY5</accession>
<dbReference type="InterPro" id="IPR018253">
    <property type="entry name" value="DnaJ_domain_CS"/>
</dbReference>
<evidence type="ECO:0000256" key="4">
    <source>
        <dbReference type="PROSITE-ProRule" id="PRU00042"/>
    </source>
</evidence>
<dbReference type="InterPro" id="IPR054076">
    <property type="entry name" value="ZUO1-like_ZHD"/>
</dbReference>
<dbReference type="InterPro" id="IPR022755">
    <property type="entry name" value="Znf_C2H2_jaz"/>
</dbReference>
<dbReference type="SMART" id="SM00355">
    <property type="entry name" value="ZnF_C2H2"/>
    <property type="match status" value="2"/>
</dbReference>
<evidence type="ECO:0000256" key="5">
    <source>
        <dbReference type="SAM" id="Coils"/>
    </source>
</evidence>
<keyword evidence="5" id="KW-0175">Coiled coil</keyword>
<dbReference type="InterPro" id="IPR001623">
    <property type="entry name" value="DnaJ_domain"/>
</dbReference>
<feature type="compositionally biased region" description="Basic residues" evidence="6">
    <location>
        <begin position="579"/>
        <end position="593"/>
    </location>
</feature>
<evidence type="ECO:0008006" key="11">
    <source>
        <dbReference type="Google" id="ProtNLM"/>
    </source>
</evidence>
<dbReference type="CDD" id="cd06257">
    <property type="entry name" value="DnaJ"/>
    <property type="match status" value="1"/>
</dbReference>
<proteinExistence type="predicted"/>
<gene>
    <name evidence="9" type="ORF">PhCBS80983_g00035</name>
</gene>
<dbReference type="AlphaFoldDB" id="A0A507EHY5"/>
<dbReference type="InterPro" id="IPR036869">
    <property type="entry name" value="J_dom_sf"/>
</dbReference>
<comment type="caution">
    <text evidence="9">The sequence shown here is derived from an EMBL/GenBank/DDBJ whole genome shotgun (WGS) entry which is preliminary data.</text>
</comment>
<evidence type="ECO:0000256" key="3">
    <source>
        <dbReference type="ARBA" id="ARBA00022833"/>
    </source>
</evidence>
<dbReference type="PANTHER" id="PTHR44029:SF1">
    <property type="entry name" value="DNAJ HOMOLOG SUBFAMILY C MEMBER 21"/>
    <property type="match status" value="1"/>
</dbReference>
<dbReference type="SMART" id="SM00271">
    <property type="entry name" value="DnaJ"/>
    <property type="match status" value="1"/>
</dbReference>
<dbReference type="PROSITE" id="PS50076">
    <property type="entry name" value="DNAJ_2"/>
    <property type="match status" value="1"/>
</dbReference>
<evidence type="ECO:0000256" key="6">
    <source>
        <dbReference type="SAM" id="MobiDB-lite"/>
    </source>
</evidence>
<evidence type="ECO:0000256" key="2">
    <source>
        <dbReference type="ARBA" id="ARBA00022771"/>
    </source>
</evidence>
<dbReference type="PROSITE" id="PS00636">
    <property type="entry name" value="DNAJ_1"/>
    <property type="match status" value="1"/>
</dbReference>
<dbReference type="PROSITE" id="PS00028">
    <property type="entry name" value="ZINC_FINGER_C2H2_1"/>
    <property type="match status" value="2"/>
</dbReference>
<dbReference type="Gene3D" id="1.10.287.110">
    <property type="entry name" value="DnaJ domain"/>
    <property type="match status" value="1"/>
</dbReference>